<sequence>MASCAVFRRVIVYKAVEDSGHTLDQIEGSDTAVYSGVLMHNYKHITSRDLQFLNKYHATGVTPSLIANRILYFFDWHGPSMIVDTAFSASLYAVHLAMQQQRSGCSSMAAATGCNVILDPWVYVSQSKMNMLSPTGQSRIWDADANRYARGEGIAV</sequence>
<keyword evidence="1" id="KW-0596">Phosphopantetheine</keyword>
<evidence type="ECO:0000259" key="4">
    <source>
        <dbReference type="PROSITE" id="PS52004"/>
    </source>
</evidence>
<dbReference type="PANTHER" id="PTHR43775">
    <property type="entry name" value="FATTY ACID SYNTHASE"/>
    <property type="match status" value="1"/>
</dbReference>
<keyword evidence="2" id="KW-0597">Phosphoprotein</keyword>
<organism evidence="5 6">
    <name type="scientific">Metarhizium anisopliae BRIP 53293</name>
    <dbReference type="NCBI Taxonomy" id="1291518"/>
    <lineage>
        <taxon>Eukaryota</taxon>
        <taxon>Fungi</taxon>
        <taxon>Dikarya</taxon>
        <taxon>Ascomycota</taxon>
        <taxon>Pezizomycotina</taxon>
        <taxon>Sordariomycetes</taxon>
        <taxon>Hypocreomycetidae</taxon>
        <taxon>Hypocreales</taxon>
        <taxon>Clavicipitaceae</taxon>
        <taxon>Metarhizium</taxon>
    </lineage>
</organism>
<keyword evidence="3" id="KW-0808">Transferase</keyword>
<dbReference type="STRING" id="1291518.A0A0D9NWR1"/>
<evidence type="ECO:0000256" key="3">
    <source>
        <dbReference type="ARBA" id="ARBA00022679"/>
    </source>
</evidence>
<dbReference type="GO" id="GO:0004312">
    <property type="term" value="F:fatty acid synthase activity"/>
    <property type="evidence" value="ECO:0007669"/>
    <property type="project" value="TreeGrafter"/>
</dbReference>
<dbReference type="InterPro" id="IPR020841">
    <property type="entry name" value="PKS_Beta-ketoAc_synthase_dom"/>
</dbReference>
<dbReference type="GO" id="GO:0006633">
    <property type="term" value="P:fatty acid biosynthetic process"/>
    <property type="evidence" value="ECO:0007669"/>
    <property type="project" value="TreeGrafter"/>
</dbReference>
<evidence type="ECO:0000256" key="2">
    <source>
        <dbReference type="ARBA" id="ARBA00022553"/>
    </source>
</evidence>
<dbReference type="PROSITE" id="PS52004">
    <property type="entry name" value="KS3_2"/>
    <property type="match status" value="1"/>
</dbReference>
<evidence type="ECO:0000256" key="1">
    <source>
        <dbReference type="ARBA" id="ARBA00022450"/>
    </source>
</evidence>
<protein>
    <recommendedName>
        <fullName evidence="4">Ketosynthase family 3 (KS3) domain-containing protein</fullName>
    </recommendedName>
</protein>
<dbReference type="SUPFAM" id="SSF53901">
    <property type="entry name" value="Thiolase-like"/>
    <property type="match status" value="1"/>
</dbReference>
<reference evidence="6" key="1">
    <citation type="journal article" date="2014" name="BMC Genomics">
        <title>The genome sequence of the biocontrol fungus Metarhizium anisopliae and comparative genomics of Metarhizium species.</title>
        <authorList>
            <person name="Pattemore J.A."/>
            <person name="Hane J.K."/>
            <person name="Williams A.H."/>
            <person name="Wilson B.A."/>
            <person name="Stodart B.J."/>
            <person name="Ash G.J."/>
        </authorList>
    </citation>
    <scope>NUCLEOTIDE SEQUENCE [LARGE SCALE GENOMIC DNA]</scope>
    <source>
        <strain evidence="6">BRIP 53293</strain>
    </source>
</reference>
<gene>
    <name evidence="5" type="ORF">H634G_06406</name>
</gene>
<dbReference type="EMBL" id="KE384735">
    <property type="protein sequence ID" value="KJK78233.1"/>
    <property type="molecule type" value="Genomic_DNA"/>
</dbReference>
<dbReference type="AlphaFoldDB" id="A0A0D9NWR1"/>
<dbReference type="Gene3D" id="3.40.47.10">
    <property type="match status" value="1"/>
</dbReference>
<keyword evidence="6" id="KW-1185">Reference proteome</keyword>
<dbReference type="InterPro" id="IPR016039">
    <property type="entry name" value="Thiolase-like"/>
</dbReference>
<accession>A0A0D9NWR1</accession>
<dbReference type="SMART" id="SM00825">
    <property type="entry name" value="PKS_KS"/>
    <property type="match status" value="1"/>
</dbReference>
<dbReference type="InterPro" id="IPR014030">
    <property type="entry name" value="Ketoacyl_synth_N"/>
</dbReference>
<dbReference type="CDD" id="cd00833">
    <property type="entry name" value="PKS"/>
    <property type="match status" value="1"/>
</dbReference>
<proteinExistence type="predicted"/>
<dbReference type="Pfam" id="PF00109">
    <property type="entry name" value="ketoacyl-synt"/>
    <property type="match status" value="1"/>
</dbReference>
<name>A0A0D9NWR1_METAN</name>
<dbReference type="Proteomes" id="UP000054544">
    <property type="component" value="Unassembled WGS sequence"/>
</dbReference>
<dbReference type="PANTHER" id="PTHR43775:SF20">
    <property type="entry name" value="HYBRID PKS-NRPS SYNTHETASE APDA"/>
    <property type="match status" value="1"/>
</dbReference>
<dbReference type="GO" id="GO:0044550">
    <property type="term" value="P:secondary metabolite biosynthetic process"/>
    <property type="evidence" value="ECO:0007669"/>
    <property type="project" value="TreeGrafter"/>
</dbReference>
<evidence type="ECO:0000313" key="5">
    <source>
        <dbReference type="EMBL" id="KJK78233.1"/>
    </source>
</evidence>
<feature type="domain" description="Ketosynthase family 3 (KS3)" evidence="4">
    <location>
        <begin position="1"/>
        <end position="156"/>
    </location>
</feature>
<evidence type="ECO:0000313" key="6">
    <source>
        <dbReference type="Proteomes" id="UP000054544"/>
    </source>
</evidence>
<dbReference type="InterPro" id="IPR050091">
    <property type="entry name" value="PKS_NRPS_Biosynth_Enz"/>
</dbReference>